<gene>
    <name evidence="1" type="ORF">JKA74_15165</name>
</gene>
<dbReference type="EMBL" id="JAEQBW010000007">
    <property type="protein sequence ID" value="MBK6266383.1"/>
    <property type="molecule type" value="Genomic_DNA"/>
</dbReference>
<accession>A0A935CCX5</accession>
<keyword evidence="2" id="KW-1185">Reference proteome</keyword>
<organism evidence="1 2">
    <name type="scientific">Marivirga aurantiaca</name>
    <dbReference type="NCBI Taxonomy" id="2802615"/>
    <lineage>
        <taxon>Bacteria</taxon>
        <taxon>Pseudomonadati</taxon>
        <taxon>Bacteroidota</taxon>
        <taxon>Cytophagia</taxon>
        <taxon>Cytophagales</taxon>
        <taxon>Marivirgaceae</taxon>
        <taxon>Marivirga</taxon>
    </lineage>
</organism>
<evidence type="ECO:0008006" key="3">
    <source>
        <dbReference type="Google" id="ProtNLM"/>
    </source>
</evidence>
<dbReference type="Proteomes" id="UP000611723">
    <property type="component" value="Unassembled WGS sequence"/>
</dbReference>
<evidence type="ECO:0000313" key="1">
    <source>
        <dbReference type="EMBL" id="MBK6266383.1"/>
    </source>
</evidence>
<proteinExistence type="predicted"/>
<sequence length="183" mass="20851">MKKTITIIMISWVMMFGCNPSNKKDSSNESIAKMDSAITEVKPKKVDKTPVVETDIVNKSTKTPEGRCDISVILQTSESIENLTNEDIYKFLFTFSEDCKNNIEFGEFSNEVLFEVLLRYPLEISNNLKKDSIYQDIILNEIANPIMEMQSADEIINNVNSLEIPEQTKQDVISSYKISIGYK</sequence>
<dbReference type="AlphaFoldDB" id="A0A935CCX5"/>
<reference evidence="1" key="1">
    <citation type="submission" date="2021-01" db="EMBL/GenBank/DDBJ databases">
        <title>Marivirga aurantiaca sp. nov., isolated from intertidal surface sediments.</title>
        <authorList>
            <person name="Zhang M."/>
        </authorList>
    </citation>
    <scope>NUCLEOTIDE SEQUENCE</scope>
    <source>
        <strain evidence="1">S37H4</strain>
    </source>
</reference>
<name>A0A935CCX5_9BACT</name>
<protein>
    <recommendedName>
        <fullName evidence="3">Lipoprotein</fullName>
    </recommendedName>
</protein>
<dbReference type="PROSITE" id="PS51257">
    <property type="entry name" value="PROKAR_LIPOPROTEIN"/>
    <property type="match status" value="1"/>
</dbReference>
<dbReference type="RefSeq" id="WP_201432060.1">
    <property type="nucleotide sequence ID" value="NZ_JAEQBW010000007.1"/>
</dbReference>
<evidence type="ECO:0000313" key="2">
    <source>
        <dbReference type="Proteomes" id="UP000611723"/>
    </source>
</evidence>
<comment type="caution">
    <text evidence="1">The sequence shown here is derived from an EMBL/GenBank/DDBJ whole genome shotgun (WGS) entry which is preliminary data.</text>
</comment>